<evidence type="ECO:0000259" key="7">
    <source>
        <dbReference type="Pfam" id="PF01035"/>
    </source>
</evidence>
<feature type="domain" description="Methylated-DNA-[protein]-cysteine S-methyltransferase DNA binding" evidence="7">
    <location>
        <begin position="10"/>
        <end position="95"/>
    </location>
</feature>
<proteinExistence type="predicted"/>
<dbReference type="InterPro" id="IPR036217">
    <property type="entry name" value="MethylDNA_cys_MeTrfase_DNAb"/>
</dbReference>
<dbReference type="EMBL" id="CP032317">
    <property type="protein sequence ID" value="AYA37094.1"/>
    <property type="molecule type" value="Genomic_DNA"/>
</dbReference>
<comment type="catalytic activity">
    <reaction evidence="1">
        <text>a 4-O-methyl-thymidine in DNA + L-cysteinyl-[protein] = a thymidine in DNA + S-methyl-L-cysteinyl-[protein]</text>
        <dbReference type="Rhea" id="RHEA:53428"/>
        <dbReference type="Rhea" id="RHEA-COMP:10131"/>
        <dbReference type="Rhea" id="RHEA-COMP:10132"/>
        <dbReference type="Rhea" id="RHEA-COMP:13555"/>
        <dbReference type="Rhea" id="RHEA-COMP:13556"/>
        <dbReference type="ChEBI" id="CHEBI:29950"/>
        <dbReference type="ChEBI" id="CHEBI:82612"/>
        <dbReference type="ChEBI" id="CHEBI:137386"/>
        <dbReference type="ChEBI" id="CHEBI:137387"/>
        <dbReference type="EC" id="2.1.1.63"/>
    </reaction>
</comment>
<dbReference type="KEGG" id="hyh:D3Y59_08520"/>
<dbReference type="GO" id="GO:0003908">
    <property type="term" value="F:methylated-DNA-[protein]-cysteine S-methyltransferase activity"/>
    <property type="evidence" value="ECO:0007669"/>
    <property type="project" value="UniProtKB-EC"/>
</dbReference>
<dbReference type="Gene3D" id="1.10.10.10">
    <property type="entry name" value="Winged helix-like DNA-binding domain superfamily/Winged helix DNA-binding domain"/>
    <property type="match status" value="1"/>
</dbReference>
<evidence type="ECO:0000313" key="8">
    <source>
        <dbReference type="EMBL" id="AYA37094.1"/>
    </source>
</evidence>
<dbReference type="Pfam" id="PF01035">
    <property type="entry name" value="DNA_binding_1"/>
    <property type="match status" value="1"/>
</dbReference>
<evidence type="ECO:0000313" key="9">
    <source>
        <dbReference type="Proteomes" id="UP000262802"/>
    </source>
</evidence>
<evidence type="ECO:0000256" key="2">
    <source>
        <dbReference type="ARBA" id="ARBA00022603"/>
    </source>
</evidence>
<dbReference type="Proteomes" id="UP000262802">
    <property type="component" value="Chromosome"/>
</dbReference>
<evidence type="ECO:0000256" key="4">
    <source>
        <dbReference type="ARBA" id="ARBA00022763"/>
    </source>
</evidence>
<dbReference type="PANTHER" id="PTHR42942:SF1">
    <property type="entry name" value="ALKYLTRANSFERASE-LIKE PROTEIN 1"/>
    <property type="match status" value="1"/>
</dbReference>
<dbReference type="GO" id="GO:0032259">
    <property type="term" value="P:methylation"/>
    <property type="evidence" value="ECO:0007669"/>
    <property type="project" value="UniProtKB-KW"/>
</dbReference>
<name>A0A3B7QZ03_9BACT</name>
<dbReference type="PANTHER" id="PTHR42942">
    <property type="entry name" value="6-O-METHYLGUANINE DNA METHYLTRANSFERASE"/>
    <property type="match status" value="1"/>
</dbReference>
<keyword evidence="4" id="KW-0227">DNA damage</keyword>
<evidence type="ECO:0000256" key="1">
    <source>
        <dbReference type="ARBA" id="ARBA00001286"/>
    </source>
</evidence>
<dbReference type="InterPro" id="IPR001497">
    <property type="entry name" value="MethylDNA_cys_MeTrfase_AS"/>
</dbReference>
<evidence type="ECO:0000256" key="5">
    <source>
        <dbReference type="ARBA" id="ARBA00023204"/>
    </source>
</evidence>
<dbReference type="NCBIfam" id="TIGR00589">
    <property type="entry name" value="ogt"/>
    <property type="match status" value="1"/>
</dbReference>
<reference evidence="8 9" key="1">
    <citation type="submission" date="2018-09" db="EMBL/GenBank/DDBJ databases">
        <title>Hymenobacter medium sp. nov., isolated from R2A medium.</title>
        <authorList>
            <person name="Yingchao G."/>
        </authorList>
    </citation>
    <scope>NUCLEOTIDE SEQUENCE [LARGE SCALE GENOMIC DNA]</scope>
    <source>
        <strain evidence="9">sh-6</strain>
    </source>
</reference>
<dbReference type="InterPro" id="IPR014048">
    <property type="entry name" value="MethylDNA_cys_MeTrfase_DNA-bd"/>
</dbReference>
<keyword evidence="9" id="KW-1185">Reference proteome</keyword>
<keyword evidence="5" id="KW-0234">DNA repair</keyword>
<evidence type="ECO:0000256" key="3">
    <source>
        <dbReference type="ARBA" id="ARBA00022679"/>
    </source>
</evidence>
<dbReference type="OrthoDB" id="9132167at2"/>
<dbReference type="PROSITE" id="PS00374">
    <property type="entry name" value="MGMT"/>
    <property type="match status" value="1"/>
</dbReference>
<dbReference type="InterPro" id="IPR052520">
    <property type="entry name" value="ATL_DNA_repair"/>
</dbReference>
<dbReference type="InterPro" id="IPR036388">
    <property type="entry name" value="WH-like_DNA-bd_sf"/>
</dbReference>
<protein>
    <submittedName>
        <fullName evidence="8">MGMT family protein</fullName>
    </submittedName>
</protein>
<gene>
    <name evidence="8" type="ORF">D3Y59_08520</name>
</gene>
<dbReference type="CDD" id="cd06445">
    <property type="entry name" value="ATase"/>
    <property type="match status" value="1"/>
</dbReference>
<comment type="catalytic activity">
    <reaction evidence="6">
        <text>a 6-O-methyl-2'-deoxyguanosine in DNA + L-cysteinyl-[protein] = S-methyl-L-cysteinyl-[protein] + a 2'-deoxyguanosine in DNA</text>
        <dbReference type="Rhea" id="RHEA:24000"/>
        <dbReference type="Rhea" id="RHEA-COMP:10131"/>
        <dbReference type="Rhea" id="RHEA-COMP:10132"/>
        <dbReference type="Rhea" id="RHEA-COMP:11367"/>
        <dbReference type="Rhea" id="RHEA-COMP:11368"/>
        <dbReference type="ChEBI" id="CHEBI:29950"/>
        <dbReference type="ChEBI" id="CHEBI:82612"/>
        <dbReference type="ChEBI" id="CHEBI:85445"/>
        <dbReference type="ChEBI" id="CHEBI:85448"/>
        <dbReference type="EC" id="2.1.1.63"/>
    </reaction>
</comment>
<organism evidence="8 9">
    <name type="scientific">Hymenobacter oligotrophus</name>
    <dbReference type="NCBI Taxonomy" id="2319843"/>
    <lineage>
        <taxon>Bacteria</taxon>
        <taxon>Pseudomonadati</taxon>
        <taxon>Bacteroidota</taxon>
        <taxon>Cytophagia</taxon>
        <taxon>Cytophagales</taxon>
        <taxon>Hymenobacteraceae</taxon>
        <taxon>Hymenobacter</taxon>
    </lineage>
</organism>
<evidence type="ECO:0000256" key="6">
    <source>
        <dbReference type="ARBA" id="ARBA00049348"/>
    </source>
</evidence>
<keyword evidence="3" id="KW-0808">Transferase</keyword>
<keyword evidence="2" id="KW-0489">Methyltransferase</keyword>
<dbReference type="AlphaFoldDB" id="A0A3B7QZ03"/>
<sequence length="118" mass="13337">MKELNERYRNFFQDVYEVVRQIPPGRVSTYGAIAHYLGSKQGARTVGWAMQAAHALRGDDYVPCHRVINRLGVLTGKQFFGSPTAMQEALEAEGVPVVEDKVPDFPQRFWDPSTELQP</sequence>
<dbReference type="GO" id="GO:0006281">
    <property type="term" value="P:DNA repair"/>
    <property type="evidence" value="ECO:0007669"/>
    <property type="project" value="UniProtKB-KW"/>
</dbReference>
<accession>A0A3B7QZ03</accession>
<dbReference type="SUPFAM" id="SSF46767">
    <property type="entry name" value="Methylated DNA-protein cysteine methyltransferase, C-terminal domain"/>
    <property type="match status" value="1"/>
</dbReference>